<evidence type="ECO:0000313" key="11">
    <source>
        <dbReference type="EMBL" id="EHB01371.1"/>
    </source>
</evidence>
<dbReference type="GO" id="GO:0030550">
    <property type="term" value="F:acetylcholine receptor inhibitor activity"/>
    <property type="evidence" value="ECO:0007669"/>
    <property type="project" value="TreeGrafter"/>
</dbReference>
<dbReference type="EMBL" id="JH167268">
    <property type="protein sequence ID" value="EHB01371.1"/>
    <property type="molecule type" value="Genomic_DNA"/>
</dbReference>
<keyword evidence="7" id="KW-0325">Glycoprotein</keyword>
<dbReference type="CDD" id="cd23541">
    <property type="entry name" value="TFP_LU_ECD_Ly6A_like"/>
    <property type="match status" value="1"/>
</dbReference>
<name>G5AWG4_HETGA</name>
<dbReference type="InParanoid" id="G5AWG4"/>
<dbReference type="Pfam" id="PF00021">
    <property type="entry name" value="UPAR_LY6"/>
    <property type="match status" value="1"/>
</dbReference>
<evidence type="ECO:0000256" key="5">
    <source>
        <dbReference type="ARBA" id="ARBA00023136"/>
    </source>
</evidence>
<keyword evidence="2" id="KW-1003">Cell membrane</keyword>
<dbReference type="InterPro" id="IPR045860">
    <property type="entry name" value="Snake_toxin-like_sf"/>
</dbReference>
<keyword evidence="6" id="KW-1015">Disulfide bond</keyword>
<feature type="signal peptide" evidence="9">
    <location>
        <begin position="1"/>
        <end position="20"/>
    </location>
</feature>
<evidence type="ECO:0000256" key="2">
    <source>
        <dbReference type="ARBA" id="ARBA00022475"/>
    </source>
</evidence>
<dbReference type="FunCoup" id="G5AWG4">
    <property type="interactions" value="175"/>
</dbReference>
<accession>G5AWG4</accession>
<dbReference type="AlphaFoldDB" id="G5AWG4"/>
<dbReference type="GO" id="GO:0098552">
    <property type="term" value="C:side of membrane"/>
    <property type="evidence" value="ECO:0007669"/>
    <property type="project" value="UniProtKB-KW"/>
</dbReference>
<dbReference type="SMART" id="SM00134">
    <property type="entry name" value="LU"/>
    <property type="match status" value="1"/>
</dbReference>
<reference evidence="11 12" key="1">
    <citation type="journal article" date="2011" name="Nature">
        <title>Genome sequencing reveals insights into physiology and longevity of the naked mole rat.</title>
        <authorList>
            <person name="Kim E.B."/>
            <person name="Fang X."/>
            <person name="Fushan A.A."/>
            <person name="Huang Z."/>
            <person name="Lobanov A.V."/>
            <person name="Han L."/>
            <person name="Marino S.M."/>
            <person name="Sun X."/>
            <person name="Turanov A.A."/>
            <person name="Yang P."/>
            <person name="Yim S.H."/>
            <person name="Zhao X."/>
            <person name="Kasaikina M.V."/>
            <person name="Stoletzki N."/>
            <person name="Peng C."/>
            <person name="Polak P."/>
            <person name="Xiong Z."/>
            <person name="Kiezun A."/>
            <person name="Zhu Y."/>
            <person name="Chen Y."/>
            <person name="Kryukov G.V."/>
            <person name="Zhang Q."/>
            <person name="Peshkin L."/>
            <person name="Yang L."/>
            <person name="Bronson R.T."/>
            <person name="Buffenstein R."/>
            <person name="Wang B."/>
            <person name="Han C."/>
            <person name="Li Q."/>
            <person name="Chen L."/>
            <person name="Zhao W."/>
            <person name="Sunyaev S.R."/>
            <person name="Park T.J."/>
            <person name="Zhang G."/>
            <person name="Wang J."/>
            <person name="Gladyshev V.N."/>
        </authorList>
    </citation>
    <scope>NUCLEOTIDE SEQUENCE [LARGE SCALE GENOMIC DNA]</scope>
</reference>
<dbReference type="PANTHER" id="PTHR32217:SF3">
    <property type="entry name" value="LYMPHOCYTE ANTIGEN 6S"/>
    <property type="match status" value="1"/>
</dbReference>
<evidence type="ECO:0000256" key="8">
    <source>
        <dbReference type="ARBA" id="ARBA00023288"/>
    </source>
</evidence>
<dbReference type="GO" id="GO:0005886">
    <property type="term" value="C:plasma membrane"/>
    <property type="evidence" value="ECO:0007669"/>
    <property type="project" value="UniProtKB-SubCell"/>
</dbReference>
<keyword evidence="8" id="KW-0449">Lipoprotein</keyword>
<keyword evidence="3" id="KW-0336">GPI-anchor</keyword>
<proteinExistence type="predicted"/>
<comment type="subcellular location">
    <subcellularLocation>
        <location evidence="1">Cell membrane</location>
        <topology evidence="1">Lipid-anchor</topology>
        <topology evidence="1">GPI-anchor</topology>
    </subcellularLocation>
</comment>
<evidence type="ECO:0000256" key="7">
    <source>
        <dbReference type="ARBA" id="ARBA00023180"/>
    </source>
</evidence>
<dbReference type="GO" id="GO:0095500">
    <property type="term" value="P:acetylcholine receptor signaling pathway"/>
    <property type="evidence" value="ECO:0007669"/>
    <property type="project" value="TreeGrafter"/>
</dbReference>
<sequence length="133" mass="14220">MKPCALVLLVALLCAETGEGTGGTSRCTAFLGCSWYPRLALGLRCYQCQNYTHTKTCEQVTCSYPGGDGIWVSLEGNFTVESDTVRLENKVCLPVCPKKSDLSMTFGGLTTNFKITCCKKDLCNVGVLVGGSA</sequence>
<evidence type="ECO:0000256" key="3">
    <source>
        <dbReference type="ARBA" id="ARBA00022622"/>
    </source>
</evidence>
<evidence type="ECO:0000256" key="9">
    <source>
        <dbReference type="SAM" id="SignalP"/>
    </source>
</evidence>
<dbReference type="PANTHER" id="PTHR32217">
    <property type="entry name" value="LYMPHOCYTE ANTIGEN 6H"/>
    <property type="match status" value="1"/>
</dbReference>
<organism evidence="11 12">
    <name type="scientific">Heterocephalus glaber</name>
    <name type="common">Naked mole rat</name>
    <dbReference type="NCBI Taxonomy" id="10181"/>
    <lineage>
        <taxon>Eukaryota</taxon>
        <taxon>Metazoa</taxon>
        <taxon>Chordata</taxon>
        <taxon>Craniata</taxon>
        <taxon>Vertebrata</taxon>
        <taxon>Euteleostomi</taxon>
        <taxon>Mammalia</taxon>
        <taxon>Eutheria</taxon>
        <taxon>Euarchontoglires</taxon>
        <taxon>Glires</taxon>
        <taxon>Rodentia</taxon>
        <taxon>Hystricomorpha</taxon>
        <taxon>Bathyergidae</taxon>
        <taxon>Heterocephalus</taxon>
    </lineage>
</organism>
<evidence type="ECO:0000256" key="4">
    <source>
        <dbReference type="ARBA" id="ARBA00022729"/>
    </source>
</evidence>
<dbReference type="InterPro" id="IPR051445">
    <property type="entry name" value="LY6H/LY6L_nAChR_modulators"/>
</dbReference>
<dbReference type="SUPFAM" id="SSF57302">
    <property type="entry name" value="Snake toxin-like"/>
    <property type="match status" value="1"/>
</dbReference>
<evidence type="ECO:0000259" key="10">
    <source>
        <dbReference type="SMART" id="SM00134"/>
    </source>
</evidence>
<feature type="chain" id="PRO_5003473711" evidence="9">
    <location>
        <begin position="21"/>
        <end position="133"/>
    </location>
</feature>
<protein>
    <submittedName>
        <fullName evidence="11">Lymphocyte antigen 6A-2/6E-1</fullName>
    </submittedName>
</protein>
<keyword evidence="4 9" id="KW-0732">Signal</keyword>
<dbReference type="GO" id="GO:0033130">
    <property type="term" value="F:acetylcholine receptor binding"/>
    <property type="evidence" value="ECO:0007669"/>
    <property type="project" value="TreeGrafter"/>
</dbReference>
<evidence type="ECO:0000256" key="6">
    <source>
        <dbReference type="ARBA" id="ARBA00023157"/>
    </source>
</evidence>
<dbReference type="Proteomes" id="UP000006813">
    <property type="component" value="Unassembled WGS sequence"/>
</dbReference>
<dbReference type="GO" id="GO:0045202">
    <property type="term" value="C:synapse"/>
    <property type="evidence" value="ECO:0007669"/>
    <property type="project" value="GOC"/>
</dbReference>
<dbReference type="Gene3D" id="2.10.60.10">
    <property type="entry name" value="CD59"/>
    <property type="match status" value="1"/>
</dbReference>
<keyword evidence="5" id="KW-0472">Membrane</keyword>
<dbReference type="InterPro" id="IPR016054">
    <property type="entry name" value="LY6_UPA_recep-like"/>
</dbReference>
<evidence type="ECO:0000256" key="1">
    <source>
        <dbReference type="ARBA" id="ARBA00004609"/>
    </source>
</evidence>
<feature type="domain" description="UPAR/Ly6" evidence="10">
    <location>
        <begin position="43"/>
        <end position="130"/>
    </location>
</feature>
<evidence type="ECO:0000313" key="12">
    <source>
        <dbReference type="Proteomes" id="UP000006813"/>
    </source>
</evidence>
<gene>
    <name evidence="11" type="ORF">GW7_21500</name>
</gene>